<name>A0A834LJE8_RHOSS</name>
<keyword evidence="1" id="KW-0175">Coiled coil</keyword>
<reference evidence="2" key="1">
    <citation type="submission" date="2019-11" db="EMBL/GenBank/DDBJ databases">
        <authorList>
            <person name="Liu Y."/>
            <person name="Hou J."/>
            <person name="Li T.-Q."/>
            <person name="Guan C.-H."/>
            <person name="Wu X."/>
            <person name="Wu H.-Z."/>
            <person name="Ling F."/>
            <person name="Zhang R."/>
            <person name="Shi X.-G."/>
            <person name="Ren J.-P."/>
            <person name="Chen E.-F."/>
            <person name="Sun J.-M."/>
        </authorList>
    </citation>
    <scope>NUCLEOTIDE SEQUENCE</scope>
    <source>
        <strain evidence="2">Adult_tree_wgs_1</strain>
        <tissue evidence="2">Leaves</tissue>
    </source>
</reference>
<evidence type="ECO:0000313" key="2">
    <source>
        <dbReference type="EMBL" id="KAF7138605.1"/>
    </source>
</evidence>
<accession>A0A834LJE8</accession>
<keyword evidence="3" id="KW-1185">Reference proteome</keyword>
<gene>
    <name evidence="2" type="ORF">RHSIM_Rhsim07G0196600</name>
</gene>
<protein>
    <submittedName>
        <fullName evidence="2">Uncharacterized protein</fullName>
    </submittedName>
</protein>
<dbReference type="AlphaFoldDB" id="A0A834LJE8"/>
<dbReference type="EMBL" id="WJXA01000007">
    <property type="protein sequence ID" value="KAF7138605.1"/>
    <property type="molecule type" value="Genomic_DNA"/>
</dbReference>
<dbReference type="Proteomes" id="UP000626092">
    <property type="component" value="Unassembled WGS sequence"/>
</dbReference>
<feature type="coiled-coil region" evidence="1">
    <location>
        <begin position="64"/>
        <end position="91"/>
    </location>
</feature>
<evidence type="ECO:0000256" key="1">
    <source>
        <dbReference type="SAM" id="Coils"/>
    </source>
</evidence>
<sequence>MGSVEIQDNVVQGEKVKLYNSLHKKKIEAEEEGTKIAIKHLKDFLNFEVDDFNLHDKEMYRQHLKQVDFALVEALQENKALKDEIAKLTAMSKFEKIMN</sequence>
<organism evidence="2 3">
    <name type="scientific">Rhododendron simsii</name>
    <name type="common">Sims's rhododendron</name>
    <dbReference type="NCBI Taxonomy" id="118357"/>
    <lineage>
        <taxon>Eukaryota</taxon>
        <taxon>Viridiplantae</taxon>
        <taxon>Streptophyta</taxon>
        <taxon>Embryophyta</taxon>
        <taxon>Tracheophyta</taxon>
        <taxon>Spermatophyta</taxon>
        <taxon>Magnoliopsida</taxon>
        <taxon>eudicotyledons</taxon>
        <taxon>Gunneridae</taxon>
        <taxon>Pentapetalae</taxon>
        <taxon>asterids</taxon>
        <taxon>Ericales</taxon>
        <taxon>Ericaceae</taxon>
        <taxon>Ericoideae</taxon>
        <taxon>Rhodoreae</taxon>
        <taxon>Rhododendron</taxon>
    </lineage>
</organism>
<dbReference type="OrthoDB" id="1794058at2759"/>
<proteinExistence type="predicted"/>
<evidence type="ECO:0000313" key="3">
    <source>
        <dbReference type="Proteomes" id="UP000626092"/>
    </source>
</evidence>
<comment type="caution">
    <text evidence="2">The sequence shown here is derived from an EMBL/GenBank/DDBJ whole genome shotgun (WGS) entry which is preliminary data.</text>
</comment>